<dbReference type="EC" id="3.5.4.2" evidence="5"/>
<comment type="cofactor">
    <cofactor evidence="5">
        <name>Zn(2+)</name>
        <dbReference type="ChEBI" id="CHEBI:29105"/>
    </cofactor>
    <text evidence="5">Binds 1 zinc ion per subunit.</text>
</comment>
<keyword evidence="2 5" id="KW-0378">Hydrolase</keyword>
<dbReference type="FunFam" id="3.20.20.140:FF:000039">
    <property type="entry name" value="Adenine deaminase"/>
    <property type="match status" value="1"/>
</dbReference>
<feature type="active site" description="Proton donor" evidence="5">
    <location>
        <position position="197"/>
    </location>
</feature>
<sequence length="332" mass="37153">MDEFIARLPKAELHLHIEGTLEPELAFQLAEKNRMSLPFASVEEMRAAFNFSDLQSFLDLYYASVSVVCSEEDFYELTMAYLKKAASQNVKHAEIFFDPQTHTAREIPMGTIVHGISAALKDGQTQLGISSRLILSFLRHLSAESAMETLEQALPFRDHFIGVGLDSSELGHPPSQFVKVFDAARQQGYHVVCHAGEEGPPEYITEALDLLHAERIDHGVRCMEDPDLVKRLAAEQIPLTVCPLSNVRLRVFKTMNEHTLKQMLDAGLLVTVNSDDPPYFGGYVNENFAAIQHAFDLSQNDLIKLARNSFEASFLTDEEKQTLIDELPATSV</sequence>
<protein>
    <recommendedName>
        <fullName evidence="5">Adenine deaminase</fullName>
        <shortName evidence="5">ADE</shortName>
        <ecNumber evidence="5">3.5.4.2</ecNumber>
    </recommendedName>
    <alternativeName>
        <fullName evidence="5">Adenine aminohydrolase</fullName>
        <shortName evidence="5">AAH</shortName>
    </alternativeName>
</protein>
<dbReference type="Pfam" id="PF00962">
    <property type="entry name" value="A_deaminase"/>
    <property type="match status" value="1"/>
</dbReference>
<proteinExistence type="inferred from homology"/>
<feature type="site" description="Important for catalytic activity" evidence="5">
    <location>
        <position position="218"/>
    </location>
</feature>
<dbReference type="GO" id="GO:0008270">
    <property type="term" value="F:zinc ion binding"/>
    <property type="evidence" value="ECO:0007669"/>
    <property type="project" value="UniProtKB-UniRule"/>
</dbReference>
<feature type="binding site" evidence="5">
    <location>
        <position position="14"/>
    </location>
    <ligand>
        <name>Zn(2+)</name>
        <dbReference type="ChEBI" id="CHEBI:29105"/>
        <note>catalytic</note>
    </ligand>
</feature>
<evidence type="ECO:0000256" key="2">
    <source>
        <dbReference type="ARBA" id="ARBA00022801"/>
    </source>
</evidence>
<comment type="catalytic activity">
    <reaction evidence="5">
        <text>adenine + H2O + H(+) = hypoxanthine + NH4(+)</text>
        <dbReference type="Rhea" id="RHEA:23688"/>
        <dbReference type="ChEBI" id="CHEBI:15377"/>
        <dbReference type="ChEBI" id="CHEBI:15378"/>
        <dbReference type="ChEBI" id="CHEBI:16708"/>
        <dbReference type="ChEBI" id="CHEBI:17368"/>
        <dbReference type="ChEBI" id="CHEBI:28938"/>
        <dbReference type="EC" id="3.5.4.2"/>
    </reaction>
</comment>
<gene>
    <name evidence="7" type="ORF">DIT97_14060</name>
</gene>
<accession>A0A3D3R6A4</accession>
<dbReference type="GO" id="GO:0006146">
    <property type="term" value="P:adenine catabolic process"/>
    <property type="evidence" value="ECO:0007669"/>
    <property type="project" value="UniProtKB-UniRule"/>
</dbReference>
<evidence type="ECO:0000256" key="4">
    <source>
        <dbReference type="ARBA" id="ARBA00023080"/>
    </source>
</evidence>
<comment type="function">
    <text evidence="5">Catalyzes the hydrolytic deamination of adenine to hypoxanthine. Plays an important role in the purine salvage pathway and in nitrogen catabolism.</text>
</comment>
<dbReference type="GO" id="GO:0005829">
    <property type="term" value="C:cytosol"/>
    <property type="evidence" value="ECO:0007669"/>
    <property type="project" value="TreeGrafter"/>
</dbReference>
<dbReference type="Gene3D" id="3.20.20.140">
    <property type="entry name" value="Metal-dependent hydrolases"/>
    <property type="match status" value="1"/>
</dbReference>
<organism evidence="7 8">
    <name type="scientific">Gimesia maris</name>
    <dbReference type="NCBI Taxonomy" id="122"/>
    <lineage>
        <taxon>Bacteria</taxon>
        <taxon>Pseudomonadati</taxon>
        <taxon>Planctomycetota</taxon>
        <taxon>Planctomycetia</taxon>
        <taxon>Planctomycetales</taxon>
        <taxon>Planctomycetaceae</taxon>
        <taxon>Gimesia</taxon>
    </lineage>
</organism>
<evidence type="ECO:0000313" key="7">
    <source>
        <dbReference type="EMBL" id="HCO24106.1"/>
    </source>
</evidence>
<evidence type="ECO:0000256" key="5">
    <source>
        <dbReference type="HAMAP-Rule" id="MF_01962"/>
    </source>
</evidence>
<reference evidence="7 8" key="1">
    <citation type="journal article" date="2018" name="Nat. Biotechnol.">
        <title>A standardized bacterial taxonomy based on genome phylogeny substantially revises the tree of life.</title>
        <authorList>
            <person name="Parks D.H."/>
            <person name="Chuvochina M."/>
            <person name="Waite D.W."/>
            <person name="Rinke C."/>
            <person name="Skarshewski A."/>
            <person name="Chaumeil P.A."/>
            <person name="Hugenholtz P."/>
        </authorList>
    </citation>
    <scope>NUCLEOTIDE SEQUENCE [LARGE SCALE GENOMIC DNA]</scope>
    <source>
        <strain evidence="7">UBA9375</strain>
    </source>
</reference>
<comment type="caution">
    <text evidence="7">The sequence shown here is derived from an EMBL/GenBank/DDBJ whole genome shotgun (WGS) entry which is preliminary data.</text>
</comment>
<feature type="domain" description="Adenosine deaminase" evidence="6">
    <location>
        <begin position="9"/>
        <end position="327"/>
    </location>
</feature>
<keyword evidence="4 5" id="KW-0546">Nucleotide metabolism</keyword>
<dbReference type="CDD" id="cd01320">
    <property type="entry name" value="ADA"/>
    <property type="match status" value="1"/>
</dbReference>
<dbReference type="HAMAP" id="MF_01962">
    <property type="entry name" value="Adenine_deaminase"/>
    <property type="match status" value="1"/>
</dbReference>
<dbReference type="NCBIfam" id="NF006850">
    <property type="entry name" value="PRK09358.1-6"/>
    <property type="match status" value="1"/>
</dbReference>
<dbReference type="Proteomes" id="UP000263642">
    <property type="component" value="Unassembled WGS sequence"/>
</dbReference>
<dbReference type="InterPro" id="IPR001365">
    <property type="entry name" value="A_deaminase_dom"/>
</dbReference>
<feature type="binding site" evidence="5">
    <location>
        <position position="275"/>
    </location>
    <ligand>
        <name>Zn(2+)</name>
        <dbReference type="ChEBI" id="CHEBI:29105"/>
        <note>catalytic</note>
    </ligand>
</feature>
<dbReference type="InterPro" id="IPR006330">
    <property type="entry name" value="Ado/ade_deaminase"/>
</dbReference>
<dbReference type="GO" id="GO:0009117">
    <property type="term" value="P:nucleotide metabolic process"/>
    <property type="evidence" value="ECO:0007669"/>
    <property type="project" value="UniProtKB-KW"/>
</dbReference>
<evidence type="ECO:0000256" key="3">
    <source>
        <dbReference type="ARBA" id="ARBA00022833"/>
    </source>
</evidence>
<dbReference type="NCBIfam" id="TIGR01430">
    <property type="entry name" value="aden_deam"/>
    <property type="match status" value="1"/>
</dbReference>
<comment type="similarity">
    <text evidence="5">Belongs to the metallo-dependent hydrolases superfamily. Adenosine and AMP deaminases family. Adenine deaminase type 2 subfamily.</text>
</comment>
<dbReference type="AlphaFoldDB" id="A0A3D3R6A4"/>
<dbReference type="InterPro" id="IPR028892">
    <property type="entry name" value="ADE"/>
</dbReference>
<keyword evidence="3 5" id="KW-0862">Zinc</keyword>
<evidence type="ECO:0000256" key="1">
    <source>
        <dbReference type="ARBA" id="ARBA00022723"/>
    </source>
</evidence>
<dbReference type="PANTHER" id="PTHR43114:SF6">
    <property type="entry name" value="ADENINE DEAMINASE"/>
    <property type="match status" value="1"/>
</dbReference>
<dbReference type="InterPro" id="IPR032466">
    <property type="entry name" value="Metal_Hydrolase"/>
</dbReference>
<dbReference type="GO" id="GO:0000034">
    <property type="term" value="F:adenine deaminase activity"/>
    <property type="evidence" value="ECO:0007669"/>
    <property type="project" value="UniProtKB-UniRule"/>
</dbReference>
<dbReference type="SUPFAM" id="SSF51556">
    <property type="entry name" value="Metallo-dependent hydrolases"/>
    <property type="match status" value="1"/>
</dbReference>
<dbReference type="GO" id="GO:0043103">
    <property type="term" value="P:hypoxanthine salvage"/>
    <property type="evidence" value="ECO:0007669"/>
    <property type="project" value="UniProtKB-UniRule"/>
</dbReference>
<dbReference type="PANTHER" id="PTHR43114">
    <property type="entry name" value="ADENINE DEAMINASE"/>
    <property type="match status" value="1"/>
</dbReference>
<dbReference type="EMBL" id="DQAY01000080">
    <property type="protein sequence ID" value="HCO24106.1"/>
    <property type="molecule type" value="Genomic_DNA"/>
</dbReference>
<name>A0A3D3R6A4_9PLAN</name>
<keyword evidence="1 5" id="KW-0479">Metal-binding</keyword>
<feature type="binding site" evidence="5">
    <location>
        <position position="276"/>
    </location>
    <ligand>
        <name>substrate</name>
    </ligand>
</feature>
<evidence type="ECO:0000313" key="8">
    <source>
        <dbReference type="Proteomes" id="UP000263642"/>
    </source>
</evidence>
<evidence type="ECO:0000259" key="6">
    <source>
        <dbReference type="Pfam" id="PF00962"/>
    </source>
</evidence>
<feature type="binding site" evidence="5">
    <location>
        <position position="16"/>
    </location>
    <ligand>
        <name>Zn(2+)</name>
        <dbReference type="ChEBI" id="CHEBI:29105"/>
        <note>catalytic</note>
    </ligand>
</feature>
<feature type="binding site" evidence="5">
    <location>
        <position position="194"/>
    </location>
    <ligand>
        <name>Zn(2+)</name>
        <dbReference type="ChEBI" id="CHEBI:29105"/>
        <note>catalytic</note>
    </ligand>
</feature>